<evidence type="ECO:0000313" key="3">
    <source>
        <dbReference type="EMBL" id="RDB36789.1"/>
    </source>
</evidence>
<reference evidence="3" key="1">
    <citation type="submission" date="2018-04" db="EMBL/GenBank/DDBJ databases">
        <title>Draft genome sequence of the Candidatus Spirobacillus cienkowskii, a pathogen of freshwater Daphnia species, reconstructed from hemolymph metagenomic reads.</title>
        <authorList>
            <person name="Bresciani L."/>
            <person name="Lemos L.N."/>
            <person name="Wale N."/>
            <person name="Lin J.Y."/>
            <person name="Fernandes G.R."/>
            <person name="Duffy M.A."/>
            <person name="Rodrigues J.M."/>
        </authorList>
    </citation>
    <scope>NUCLEOTIDE SEQUENCE [LARGE SCALE GENOMIC DNA]</scope>
    <source>
        <strain evidence="3">Binning01</strain>
    </source>
</reference>
<organism evidence="3 4">
    <name type="scientific">Spirobacillus cienkowskii</name>
    <dbReference type="NCBI Taxonomy" id="495820"/>
    <lineage>
        <taxon>Bacteria</taxon>
        <taxon>Pseudomonadati</taxon>
        <taxon>Bdellovibrionota</taxon>
        <taxon>Oligoflexia</taxon>
        <taxon>Silvanigrellales</taxon>
        <taxon>Spirobacillus</taxon>
    </lineage>
</organism>
<dbReference type="GO" id="GO:0071281">
    <property type="term" value="P:cellular response to iron ion"/>
    <property type="evidence" value="ECO:0007669"/>
    <property type="project" value="TreeGrafter"/>
</dbReference>
<keyword evidence="1" id="KW-0732">Signal</keyword>
<dbReference type="InterPro" id="IPR050902">
    <property type="entry name" value="ABC_Transporter_SBP"/>
</dbReference>
<dbReference type="AlphaFoldDB" id="A0A369KQ38"/>
<keyword evidence="4" id="KW-1185">Reference proteome</keyword>
<name>A0A369KQ38_9BACT</name>
<dbReference type="EMBL" id="QOVW01000026">
    <property type="protein sequence ID" value="RDB36789.1"/>
    <property type="molecule type" value="Genomic_DNA"/>
</dbReference>
<feature type="domain" description="Fe/B12 periplasmic-binding" evidence="2">
    <location>
        <begin position="27"/>
        <end position="275"/>
    </location>
</feature>
<evidence type="ECO:0000259" key="2">
    <source>
        <dbReference type="PROSITE" id="PS50983"/>
    </source>
</evidence>
<dbReference type="PANTHER" id="PTHR30535">
    <property type="entry name" value="VITAMIN B12-BINDING PROTEIN"/>
    <property type="match status" value="1"/>
</dbReference>
<evidence type="ECO:0000256" key="1">
    <source>
        <dbReference type="ARBA" id="ARBA00022729"/>
    </source>
</evidence>
<dbReference type="Proteomes" id="UP000253934">
    <property type="component" value="Unassembled WGS sequence"/>
</dbReference>
<dbReference type="SUPFAM" id="SSF53807">
    <property type="entry name" value="Helical backbone' metal receptor"/>
    <property type="match status" value="1"/>
</dbReference>
<accession>A0A369KQ38</accession>
<comment type="caution">
    <text evidence="3">The sequence shown here is derived from an EMBL/GenBank/DDBJ whole genome shotgun (WGS) entry which is preliminary data.</text>
</comment>
<evidence type="ECO:0000313" key="4">
    <source>
        <dbReference type="Proteomes" id="UP000253934"/>
    </source>
</evidence>
<dbReference type="Pfam" id="PF01497">
    <property type="entry name" value="Peripla_BP_2"/>
    <property type="match status" value="1"/>
</dbReference>
<dbReference type="PANTHER" id="PTHR30535:SF34">
    <property type="entry name" value="MOLYBDATE-BINDING PROTEIN MOLA"/>
    <property type="match status" value="1"/>
</dbReference>
<gene>
    <name evidence="3" type="ORF">DCC88_03300</name>
</gene>
<proteinExistence type="predicted"/>
<protein>
    <recommendedName>
        <fullName evidence="2">Fe/B12 periplasmic-binding domain-containing protein</fullName>
    </recommendedName>
</protein>
<sequence length="275" mass="31029">MKNILYFLLFLSNFIFVELSFSKSDYKIVSLAPNLTEIVYALGLGDNLVGNTFLCDYPEEANKIEKIGNFNAPNIEKILALKANIVLATEGNPKDKLNTLNSLGIKVIYFKADSIYDLAAEIIKLGSYLEKKEKANLISESILKSYNNLKSSKNNLSFLFALQFNPVYSFSDNTWLGDLFKQAGFKNIVARSLIKYPKITNEFLLNHDPNIILAGTLDGKTYQESVNFQKINIEKIFGEKARSIKLIIVPKDILVRPGPRIVEGIKFLESLKIEK</sequence>
<dbReference type="RefSeq" id="WP_422398003.1">
    <property type="nucleotide sequence ID" value="NZ_CP146516.1"/>
</dbReference>
<dbReference type="PROSITE" id="PS50983">
    <property type="entry name" value="FE_B12_PBP"/>
    <property type="match status" value="1"/>
</dbReference>
<dbReference type="InterPro" id="IPR054828">
    <property type="entry name" value="Vit_B12_bind_prot"/>
</dbReference>
<dbReference type="NCBIfam" id="NF038402">
    <property type="entry name" value="TroA_like"/>
    <property type="match status" value="1"/>
</dbReference>
<dbReference type="InterPro" id="IPR002491">
    <property type="entry name" value="ABC_transptr_periplasmic_BD"/>
</dbReference>
<dbReference type="Gene3D" id="3.40.50.1980">
    <property type="entry name" value="Nitrogenase molybdenum iron protein domain"/>
    <property type="match status" value="2"/>
</dbReference>